<reference evidence="1" key="2">
    <citation type="submission" date="2018-08" db="UniProtKB">
        <authorList>
            <consortium name="EnsemblPlants"/>
        </authorList>
    </citation>
    <scope>IDENTIFICATION</scope>
    <source>
        <strain evidence="1">Yugu1</strain>
    </source>
</reference>
<keyword evidence="2" id="KW-1185">Reference proteome</keyword>
<name>K4AHW5_SETIT</name>
<protein>
    <submittedName>
        <fullName evidence="1">Uncharacterized protein</fullName>
    </submittedName>
</protein>
<organism evidence="1 2">
    <name type="scientific">Setaria italica</name>
    <name type="common">Foxtail millet</name>
    <name type="synonym">Panicum italicum</name>
    <dbReference type="NCBI Taxonomy" id="4555"/>
    <lineage>
        <taxon>Eukaryota</taxon>
        <taxon>Viridiplantae</taxon>
        <taxon>Streptophyta</taxon>
        <taxon>Embryophyta</taxon>
        <taxon>Tracheophyta</taxon>
        <taxon>Spermatophyta</taxon>
        <taxon>Magnoliopsida</taxon>
        <taxon>Liliopsida</taxon>
        <taxon>Poales</taxon>
        <taxon>Poaceae</taxon>
        <taxon>PACMAD clade</taxon>
        <taxon>Panicoideae</taxon>
        <taxon>Panicodae</taxon>
        <taxon>Paniceae</taxon>
        <taxon>Cenchrinae</taxon>
        <taxon>Setaria</taxon>
    </lineage>
</organism>
<dbReference type="Gramene" id="KQK91551">
    <property type="protein sequence ID" value="KQK91551"/>
    <property type="gene ID" value="SETIT_038472mg"/>
</dbReference>
<sequence length="55" mass="6069">MMACPFSETGVDVYMLRAVASSPFHCPAPGTIKRNETATTSDSGWLCREFIWLVS</sequence>
<dbReference type="InParanoid" id="K4AHW5"/>
<evidence type="ECO:0000313" key="1">
    <source>
        <dbReference type="EnsemblPlants" id="KQK91551"/>
    </source>
</evidence>
<dbReference type="HOGENOM" id="CLU_3036016_0_0_1"/>
<evidence type="ECO:0000313" key="2">
    <source>
        <dbReference type="Proteomes" id="UP000004995"/>
    </source>
</evidence>
<dbReference type="Proteomes" id="UP000004995">
    <property type="component" value="Unassembled WGS sequence"/>
</dbReference>
<proteinExistence type="predicted"/>
<dbReference type="EMBL" id="AGNK02006046">
    <property type="status" value="NOT_ANNOTATED_CDS"/>
    <property type="molecule type" value="Genomic_DNA"/>
</dbReference>
<dbReference type="EnsemblPlants" id="KQK91551">
    <property type="protein sequence ID" value="KQK91551"/>
    <property type="gene ID" value="SETIT_038472mg"/>
</dbReference>
<reference evidence="2" key="1">
    <citation type="journal article" date="2012" name="Nat. Biotechnol.">
        <title>Reference genome sequence of the model plant Setaria.</title>
        <authorList>
            <person name="Bennetzen J.L."/>
            <person name="Schmutz J."/>
            <person name="Wang H."/>
            <person name="Percifield R."/>
            <person name="Hawkins J."/>
            <person name="Pontaroli A.C."/>
            <person name="Estep M."/>
            <person name="Feng L."/>
            <person name="Vaughn J.N."/>
            <person name="Grimwood J."/>
            <person name="Jenkins J."/>
            <person name="Barry K."/>
            <person name="Lindquist E."/>
            <person name="Hellsten U."/>
            <person name="Deshpande S."/>
            <person name="Wang X."/>
            <person name="Wu X."/>
            <person name="Mitros T."/>
            <person name="Triplett J."/>
            <person name="Yang X."/>
            <person name="Ye C.Y."/>
            <person name="Mauro-Herrera M."/>
            <person name="Wang L."/>
            <person name="Li P."/>
            <person name="Sharma M."/>
            <person name="Sharma R."/>
            <person name="Ronald P.C."/>
            <person name="Panaud O."/>
            <person name="Kellogg E.A."/>
            <person name="Brutnell T.P."/>
            <person name="Doust A.N."/>
            <person name="Tuskan G.A."/>
            <person name="Rokhsar D."/>
            <person name="Devos K.M."/>
        </authorList>
    </citation>
    <scope>NUCLEOTIDE SEQUENCE [LARGE SCALE GENOMIC DNA]</scope>
    <source>
        <strain evidence="2">cv. Yugu1</strain>
    </source>
</reference>
<dbReference type="AlphaFoldDB" id="K4AHW5"/>
<accession>K4AHW5</accession>